<dbReference type="CDD" id="cd14014">
    <property type="entry name" value="STKc_PknB_like"/>
    <property type="match status" value="1"/>
</dbReference>
<dbReference type="PANTHER" id="PTHR43289:SF6">
    <property type="entry name" value="SERINE_THREONINE-PROTEIN KINASE NEKL-3"/>
    <property type="match status" value="1"/>
</dbReference>
<accession>A0A939G355</accession>
<feature type="compositionally biased region" description="Polar residues" evidence="8">
    <location>
        <begin position="364"/>
        <end position="379"/>
    </location>
</feature>
<dbReference type="Pfam" id="PF00069">
    <property type="entry name" value="Pkinase"/>
    <property type="match status" value="1"/>
</dbReference>
<keyword evidence="2" id="KW-0723">Serine/threonine-protein kinase</keyword>
<organism evidence="10 11">
    <name type="scientific">Fibrella aquatilis</name>
    <dbReference type="NCBI Taxonomy" id="2817059"/>
    <lineage>
        <taxon>Bacteria</taxon>
        <taxon>Pseudomonadati</taxon>
        <taxon>Bacteroidota</taxon>
        <taxon>Cytophagia</taxon>
        <taxon>Cytophagales</taxon>
        <taxon>Spirosomataceae</taxon>
        <taxon>Fibrella</taxon>
    </lineage>
</organism>
<keyword evidence="5 10" id="KW-0418">Kinase</keyword>
<dbReference type="SMART" id="SM00220">
    <property type="entry name" value="S_TKc"/>
    <property type="match status" value="1"/>
</dbReference>
<dbReference type="GO" id="GO:0005524">
    <property type="term" value="F:ATP binding"/>
    <property type="evidence" value="ECO:0007669"/>
    <property type="project" value="UniProtKB-UniRule"/>
</dbReference>
<feature type="compositionally biased region" description="Basic and acidic residues" evidence="8">
    <location>
        <begin position="390"/>
        <end position="420"/>
    </location>
</feature>
<dbReference type="Gene3D" id="1.10.510.10">
    <property type="entry name" value="Transferase(Phosphotransferase) domain 1"/>
    <property type="match status" value="1"/>
</dbReference>
<keyword evidence="11" id="KW-1185">Reference proteome</keyword>
<evidence type="ECO:0000256" key="5">
    <source>
        <dbReference type="ARBA" id="ARBA00022777"/>
    </source>
</evidence>
<feature type="region of interest" description="Disordered" evidence="8">
    <location>
        <begin position="348"/>
        <end position="488"/>
    </location>
</feature>
<dbReference type="GO" id="GO:0004674">
    <property type="term" value="F:protein serine/threonine kinase activity"/>
    <property type="evidence" value="ECO:0007669"/>
    <property type="project" value="UniProtKB-KW"/>
</dbReference>
<dbReference type="EC" id="2.7.11.1" evidence="1"/>
<evidence type="ECO:0000313" key="11">
    <source>
        <dbReference type="Proteomes" id="UP000664795"/>
    </source>
</evidence>
<keyword evidence="3" id="KW-0808">Transferase</keyword>
<proteinExistence type="predicted"/>
<evidence type="ECO:0000256" key="3">
    <source>
        <dbReference type="ARBA" id="ARBA00022679"/>
    </source>
</evidence>
<evidence type="ECO:0000313" key="10">
    <source>
        <dbReference type="EMBL" id="MBO0929417.1"/>
    </source>
</evidence>
<evidence type="ECO:0000256" key="4">
    <source>
        <dbReference type="ARBA" id="ARBA00022741"/>
    </source>
</evidence>
<evidence type="ECO:0000256" key="6">
    <source>
        <dbReference type="ARBA" id="ARBA00022840"/>
    </source>
</evidence>
<gene>
    <name evidence="10" type="ORF">J2I48_00330</name>
</gene>
<sequence length="606" mass="66124">MTIGQTILNYRIEELLGEGGMGVVFRANDVSLGRPVALKVLHRHLLSDQAFLERFRHEAQTLARLNHPQITNLYSFQQYDGYWIMVMEFVDGQTLDQYVRRHGPVPLNKAVDWLTQALNGLHHAHECGVLHRDVKPANFMLTTNGRVKLMDFGIAKRSDSQRLTRVNHLIGTLEYMAPELLLGQPPTVASDLYAVGVLLYELVTGKVPFEATSEPALIDAITKQKRIPISRYQPNLPGEVGTLLQQLLHKNPAQRPASAQALQTALLALPAPRVPKPTPVPATRLVGANGSSWLSKLRGGAVLGKVNWPNGNWLASVWQQVRTTEGLILLASLGFAAAILSITVWPTTPDEKEPVKPLGGEQTLAENTPTSGSAGQQATILPKVVGPLTDDPRNVEKKPVSTEIRPIDPEPDKPKPDEKTPPATTKPTEKAPVSETRKPAERAPATGRKRLSTETTSPRSEPEPHTKEPEPEPEPPRTPARHAEARSVTIRGEDVLLELLETVSPEGAKVGDAVRLRVVRAVVVDGITVVEAGAAAMATVTDRSWSEKGRTFLEITLRQVATAGGGWIPIKFPPISRSGSSSNPVDFPRGTRIEARLRSMTLTLSP</sequence>
<evidence type="ECO:0000256" key="7">
    <source>
        <dbReference type="PROSITE-ProRule" id="PRU10141"/>
    </source>
</evidence>
<feature type="binding site" evidence="7">
    <location>
        <position position="39"/>
    </location>
    <ligand>
        <name>ATP</name>
        <dbReference type="ChEBI" id="CHEBI:30616"/>
    </ligand>
</feature>
<dbReference type="InterPro" id="IPR008271">
    <property type="entry name" value="Ser/Thr_kinase_AS"/>
</dbReference>
<dbReference type="PANTHER" id="PTHR43289">
    <property type="entry name" value="MITOGEN-ACTIVATED PROTEIN KINASE KINASE KINASE 20-RELATED"/>
    <property type="match status" value="1"/>
</dbReference>
<keyword evidence="6 7" id="KW-0067">ATP-binding</keyword>
<dbReference type="InterPro" id="IPR017441">
    <property type="entry name" value="Protein_kinase_ATP_BS"/>
</dbReference>
<dbReference type="InterPro" id="IPR011009">
    <property type="entry name" value="Kinase-like_dom_sf"/>
</dbReference>
<dbReference type="PROSITE" id="PS50011">
    <property type="entry name" value="PROTEIN_KINASE_DOM"/>
    <property type="match status" value="1"/>
</dbReference>
<feature type="domain" description="Protein kinase" evidence="9">
    <location>
        <begin position="10"/>
        <end position="267"/>
    </location>
</feature>
<dbReference type="Proteomes" id="UP000664795">
    <property type="component" value="Unassembled WGS sequence"/>
</dbReference>
<dbReference type="EMBL" id="JAFMYU010000001">
    <property type="protein sequence ID" value="MBO0929417.1"/>
    <property type="molecule type" value="Genomic_DNA"/>
</dbReference>
<dbReference type="SUPFAM" id="SSF56112">
    <property type="entry name" value="Protein kinase-like (PK-like)"/>
    <property type="match status" value="1"/>
</dbReference>
<keyword evidence="4 7" id="KW-0547">Nucleotide-binding</keyword>
<evidence type="ECO:0000259" key="9">
    <source>
        <dbReference type="PROSITE" id="PS50011"/>
    </source>
</evidence>
<dbReference type="AlphaFoldDB" id="A0A939G355"/>
<evidence type="ECO:0000256" key="8">
    <source>
        <dbReference type="SAM" id="MobiDB-lite"/>
    </source>
</evidence>
<dbReference type="InterPro" id="IPR000719">
    <property type="entry name" value="Prot_kinase_dom"/>
</dbReference>
<evidence type="ECO:0000256" key="2">
    <source>
        <dbReference type="ARBA" id="ARBA00022527"/>
    </source>
</evidence>
<name>A0A939G355_9BACT</name>
<dbReference type="PROSITE" id="PS00107">
    <property type="entry name" value="PROTEIN_KINASE_ATP"/>
    <property type="match status" value="1"/>
</dbReference>
<evidence type="ECO:0000256" key="1">
    <source>
        <dbReference type="ARBA" id="ARBA00012513"/>
    </source>
</evidence>
<dbReference type="PROSITE" id="PS00108">
    <property type="entry name" value="PROTEIN_KINASE_ST"/>
    <property type="match status" value="1"/>
</dbReference>
<dbReference type="FunFam" id="1.10.510.10:FF:000021">
    <property type="entry name" value="Serine/threonine protein kinase"/>
    <property type="match status" value="1"/>
</dbReference>
<comment type="caution">
    <text evidence="10">The sequence shown here is derived from an EMBL/GenBank/DDBJ whole genome shotgun (WGS) entry which is preliminary data.</text>
</comment>
<dbReference type="Gene3D" id="3.30.200.20">
    <property type="entry name" value="Phosphorylase Kinase, domain 1"/>
    <property type="match status" value="1"/>
</dbReference>
<dbReference type="RefSeq" id="WP_207333388.1">
    <property type="nucleotide sequence ID" value="NZ_JAFMYU010000001.1"/>
</dbReference>
<protein>
    <recommendedName>
        <fullName evidence="1">non-specific serine/threonine protein kinase</fullName>
        <ecNumber evidence="1">2.7.11.1</ecNumber>
    </recommendedName>
</protein>
<reference evidence="10 11" key="1">
    <citation type="submission" date="2021-03" db="EMBL/GenBank/DDBJ databases">
        <title>Fibrella sp. HMF5036 genome sequencing and assembly.</title>
        <authorList>
            <person name="Kang H."/>
            <person name="Kim H."/>
            <person name="Bae S."/>
            <person name="Joh K."/>
        </authorList>
    </citation>
    <scope>NUCLEOTIDE SEQUENCE [LARGE SCALE GENOMIC DNA]</scope>
    <source>
        <strain evidence="10 11">HMF5036</strain>
    </source>
</reference>
<feature type="compositionally biased region" description="Basic and acidic residues" evidence="8">
    <location>
        <begin position="460"/>
        <end position="470"/>
    </location>
</feature>